<evidence type="ECO:0000313" key="2">
    <source>
        <dbReference type="Ensembl" id="ENSELUP00000095972.1"/>
    </source>
</evidence>
<reference evidence="2" key="2">
    <citation type="submission" date="2025-08" db="UniProtKB">
        <authorList>
            <consortium name="Ensembl"/>
        </authorList>
    </citation>
    <scope>IDENTIFICATION</scope>
</reference>
<dbReference type="GO" id="GO:0003676">
    <property type="term" value="F:nucleic acid binding"/>
    <property type="evidence" value="ECO:0007669"/>
    <property type="project" value="InterPro"/>
</dbReference>
<sequence length="128" mass="14774">MVTTISAMFVEGSTRPAARKLRMGCSWTFQHDNDPKHKAKLTLQWLQQKKVRVLEWPSQSPDLNIIEPLWGDLKRAVHARQPKTLHDLEAFCQDKWAAIPPARIQGLIDNYYKRLHAVIDAKGVNTQY</sequence>
<dbReference type="Proteomes" id="UP000265140">
    <property type="component" value="Chromosome 14"/>
</dbReference>
<dbReference type="AlphaFoldDB" id="A0AAY5LAQ2"/>
<feature type="domain" description="Tc1-like transposase DDE" evidence="1">
    <location>
        <begin position="29"/>
        <end position="88"/>
    </location>
</feature>
<proteinExistence type="predicted"/>
<evidence type="ECO:0000313" key="3">
    <source>
        <dbReference type="Proteomes" id="UP000265140"/>
    </source>
</evidence>
<dbReference type="Pfam" id="PF13358">
    <property type="entry name" value="DDE_3"/>
    <property type="match status" value="1"/>
</dbReference>
<accession>A0AAY5LAQ2</accession>
<protein>
    <recommendedName>
        <fullName evidence="1">Tc1-like transposase DDE domain-containing protein</fullName>
    </recommendedName>
</protein>
<dbReference type="Gene3D" id="3.30.420.10">
    <property type="entry name" value="Ribonuclease H-like superfamily/Ribonuclease H"/>
    <property type="match status" value="1"/>
</dbReference>
<dbReference type="GeneTree" id="ENSGT01150000286996"/>
<dbReference type="InterPro" id="IPR038717">
    <property type="entry name" value="Tc1-like_DDE_dom"/>
</dbReference>
<keyword evidence="3" id="KW-1185">Reference proteome</keyword>
<reference evidence="2" key="3">
    <citation type="submission" date="2025-09" db="UniProtKB">
        <authorList>
            <consortium name="Ensembl"/>
        </authorList>
    </citation>
    <scope>IDENTIFICATION</scope>
</reference>
<name>A0AAY5LAQ2_ESOLU</name>
<organism evidence="2 3">
    <name type="scientific">Esox lucius</name>
    <name type="common">Northern pike</name>
    <dbReference type="NCBI Taxonomy" id="8010"/>
    <lineage>
        <taxon>Eukaryota</taxon>
        <taxon>Metazoa</taxon>
        <taxon>Chordata</taxon>
        <taxon>Craniata</taxon>
        <taxon>Vertebrata</taxon>
        <taxon>Euteleostomi</taxon>
        <taxon>Actinopterygii</taxon>
        <taxon>Neopterygii</taxon>
        <taxon>Teleostei</taxon>
        <taxon>Protacanthopterygii</taxon>
        <taxon>Esociformes</taxon>
        <taxon>Esocidae</taxon>
        <taxon>Esox</taxon>
    </lineage>
</organism>
<evidence type="ECO:0000259" key="1">
    <source>
        <dbReference type="Pfam" id="PF13358"/>
    </source>
</evidence>
<reference evidence="2 3" key="1">
    <citation type="submission" date="2020-02" db="EMBL/GenBank/DDBJ databases">
        <title>Esox lucius (northern pike) genome, fEsoLuc1, primary haplotype.</title>
        <authorList>
            <person name="Myers G."/>
            <person name="Karagic N."/>
            <person name="Meyer A."/>
            <person name="Pippel M."/>
            <person name="Reichard M."/>
            <person name="Winkler S."/>
            <person name="Tracey A."/>
            <person name="Sims Y."/>
            <person name="Howe K."/>
            <person name="Rhie A."/>
            <person name="Formenti G."/>
            <person name="Durbin R."/>
            <person name="Fedrigo O."/>
            <person name="Jarvis E.D."/>
        </authorList>
    </citation>
    <scope>NUCLEOTIDE SEQUENCE [LARGE SCALE GENOMIC DNA]</scope>
</reference>
<dbReference type="InterPro" id="IPR036397">
    <property type="entry name" value="RNaseH_sf"/>
</dbReference>
<dbReference type="Ensembl" id="ENSELUT00000102596.1">
    <property type="protein sequence ID" value="ENSELUP00000095972.1"/>
    <property type="gene ID" value="ENSELUG00000036183.1"/>
</dbReference>
<gene>
    <name evidence="2" type="primary">C2orf76</name>
</gene>